<reference evidence="1" key="1">
    <citation type="journal article" date="2015" name="Nature">
        <title>Complex archaea that bridge the gap between prokaryotes and eukaryotes.</title>
        <authorList>
            <person name="Spang A."/>
            <person name="Saw J.H."/>
            <person name="Jorgensen S.L."/>
            <person name="Zaremba-Niedzwiedzka K."/>
            <person name="Martijn J."/>
            <person name="Lind A.E."/>
            <person name="van Eijk R."/>
            <person name="Schleper C."/>
            <person name="Guy L."/>
            <person name="Ettema T.J."/>
        </authorList>
    </citation>
    <scope>NUCLEOTIDE SEQUENCE</scope>
</reference>
<comment type="caution">
    <text evidence="1">The sequence shown here is derived from an EMBL/GenBank/DDBJ whole genome shotgun (WGS) entry which is preliminary data.</text>
</comment>
<dbReference type="EMBL" id="LAZR01049296">
    <property type="protein sequence ID" value="KKK89983.1"/>
    <property type="molecule type" value="Genomic_DNA"/>
</dbReference>
<proteinExistence type="predicted"/>
<name>A0A0F8Z8D9_9ZZZZ</name>
<protein>
    <submittedName>
        <fullName evidence="1">Uncharacterized protein</fullName>
    </submittedName>
</protein>
<sequence length="52" mass="5605">HLTDVFDYSFASNPVILTEGAALLLYGFSGSSAGKIRPSFTWAELPRGAYIP</sequence>
<organism evidence="1">
    <name type="scientific">marine sediment metagenome</name>
    <dbReference type="NCBI Taxonomy" id="412755"/>
    <lineage>
        <taxon>unclassified sequences</taxon>
        <taxon>metagenomes</taxon>
        <taxon>ecological metagenomes</taxon>
    </lineage>
</organism>
<accession>A0A0F8Z8D9</accession>
<evidence type="ECO:0000313" key="1">
    <source>
        <dbReference type="EMBL" id="KKK89983.1"/>
    </source>
</evidence>
<feature type="non-terminal residue" evidence="1">
    <location>
        <position position="1"/>
    </location>
</feature>
<dbReference type="AlphaFoldDB" id="A0A0F8Z8D9"/>
<gene>
    <name evidence="1" type="ORF">LCGC14_2727610</name>
</gene>